<protein>
    <recommendedName>
        <fullName evidence="6">Extracellular serine-rich protein</fullName>
    </recommendedName>
</protein>
<keyword evidence="2" id="KW-1133">Transmembrane helix</keyword>
<dbReference type="VEuPathDB" id="FungiDB:AB675_11623"/>
<keyword evidence="5" id="KW-1185">Reference proteome</keyword>
<feature type="chain" id="PRO_5005879377" description="Extracellular serine-rich protein" evidence="3">
    <location>
        <begin position="18"/>
        <end position="460"/>
    </location>
</feature>
<feature type="compositionally biased region" description="Polar residues" evidence="1">
    <location>
        <begin position="413"/>
        <end position="434"/>
    </location>
</feature>
<evidence type="ECO:0000256" key="1">
    <source>
        <dbReference type="SAM" id="MobiDB-lite"/>
    </source>
</evidence>
<accession>A0A0N1NW46</accession>
<gene>
    <name evidence="4" type="ORF">AB675_11623</name>
</gene>
<evidence type="ECO:0000313" key="4">
    <source>
        <dbReference type="EMBL" id="KPI34630.1"/>
    </source>
</evidence>
<evidence type="ECO:0000256" key="3">
    <source>
        <dbReference type="SAM" id="SignalP"/>
    </source>
</evidence>
<organism evidence="4 5">
    <name type="scientific">Cyphellophora attinorum</name>
    <dbReference type="NCBI Taxonomy" id="1664694"/>
    <lineage>
        <taxon>Eukaryota</taxon>
        <taxon>Fungi</taxon>
        <taxon>Dikarya</taxon>
        <taxon>Ascomycota</taxon>
        <taxon>Pezizomycotina</taxon>
        <taxon>Eurotiomycetes</taxon>
        <taxon>Chaetothyriomycetidae</taxon>
        <taxon>Chaetothyriales</taxon>
        <taxon>Cyphellophoraceae</taxon>
        <taxon>Cyphellophora</taxon>
    </lineage>
</organism>
<dbReference type="PANTHER" id="PTHR34883:SF8">
    <property type="entry name" value="EXTRACELLULAR SERINE-RICH PROTEIN (AFU_ORTHOLOGUE AFUA_6G00670)"/>
    <property type="match status" value="1"/>
</dbReference>
<evidence type="ECO:0000313" key="5">
    <source>
        <dbReference type="Proteomes" id="UP000038010"/>
    </source>
</evidence>
<feature type="region of interest" description="Disordered" evidence="1">
    <location>
        <begin position="310"/>
        <end position="460"/>
    </location>
</feature>
<feature type="compositionally biased region" description="Polar residues" evidence="1">
    <location>
        <begin position="364"/>
        <end position="394"/>
    </location>
</feature>
<dbReference type="AlphaFoldDB" id="A0A0N1NW46"/>
<dbReference type="STRING" id="1664694.A0A0N1NW46"/>
<keyword evidence="3" id="KW-0732">Signal</keyword>
<comment type="caution">
    <text evidence="4">The sequence shown here is derived from an EMBL/GenBank/DDBJ whole genome shotgun (WGS) entry which is preliminary data.</text>
</comment>
<dbReference type="RefSeq" id="XP_017994593.1">
    <property type="nucleotide sequence ID" value="XM_018140487.1"/>
</dbReference>
<dbReference type="EMBL" id="LFJN01000054">
    <property type="protein sequence ID" value="KPI34630.1"/>
    <property type="molecule type" value="Genomic_DNA"/>
</dbReference>
<dbReference type="SUPFAM" id="SSF49503">
    <property type="entry name" value="Cupredoxins"/>
    <property type="match status" value="1"/>
</dbReference>
<sequence length="460" mass="48264">MIERILLLAAISSLTFAQDDANVTSSATGAAASQTGTPTTNQPTTHTVEVGLGAHTFKPDVTLANVGDVIEFDFFPTNHSVIRAEYLFPCVPYEMTGRSKKGFYSGFLPVDAILDDPPKYSITVNDSYPIFFYCGAPGSCINFQMVGVINPNASTSLVQHKETAKNADFMLLPGEKWPEESEGTNPLHDDPDATSSDNSTSTDSAGAAATTTHVHESSSSLSTGAIAGIAVAGTVAVIAAAALIFFCGRASRRRNAAANAQQQPLMQQQGMPFSPGPSHQGHMSYIQPYANGDMNKHMSIQSHQMHSAALPGYIPPHGDQTPGSQTPLYGPSDALNPGAAEYAGSPQHSPHMAAVGMGAAPAYSQRNSMQPQPFSPGLQSPYQQQQGSPFQGPTTPMPGGNFHEMPGAPVPDSQYQQQASQTPRQGGSELSGSDTLGRGSPPPQQGGGIMNFIKQNTGGN</sequence>
<dbReference type="CDD" id="cd00920">
    <property type="entry name" value="Cupredoxin"/>
    <property type="match status" value="1"/>
</dbReference>
<keyword evidence="2" id="KW-0472">Membrane</keyword>
<dbReference type="InterPro" id="IPR008972">
    <property type="entry name" value="Cupredoxin"/>
</dbReference>
<feature type="transmembrane region" description="Helical" evidence="2">
    <location>
        <begin position="225"/>
        <end position="246"/>
    </location>
</feature>
<dbReference type="PANTHER" id="PTHR34883">
    <property type="entry name" value="SERINE-RICH PROTEIN, PUTATIVE-RELATED-RELATED"/>
    <property type="match status" value="1"/>
</dbReference>
<dbReference type="OrthoDB" id="2331100at2759"/>
<evidence type="ECO:0008006" key="6">
    <source>
        <dbReference type="Google" id="ProtNLM"/>
    </source>
</evidence>
<keyword evidence="2" id="KW-0812">Transmembrane</keyword>
<dbReference type="Gene3D" id="2.60.40.420">
    <property type="entry name" value="Cupredoxins - blue copper proteins"/>
    <property type="match status" value="1"/>
</dbReference>
<reference evidence="4 5" key="1">
    <citation type="submission" date="2015-06" db="EMBL/GenBank/DDBJ databases">
        <title>Draft genome of the ant-associated black yeast Phialophora attae CBS 131958.</title>
        <authorList>
            <person name="Moreno L.F."/>
            <person name="Stielow B.J."/>
            <person name="de Hoog S."/>
            <person name="Vicente V.A."/>
            <person name="Weiss V.A."/>
            <person name="de Vries M."/>
            <person name="Cruz L.M."/>
            <person name="Souza E.M."/>
        </authorList>
    </citation>
    <scope>NUCLEOTIDE SEQUENCE [LARGE SCALE GENOMIC DNA]</scope>
    <source>
        <strain evidence="4 5">CBS 131958</strain>
    </source>
</reference>
<proteinExistence type="predicted"/>
<feature type="region of interest" description="Disordered" evidence="1">
    <location>
        <begin position="176"/>
        <end position="217"/>
    </location>
</feature>
<dbReference type="Proteomes" id="UP000038010">
    <property type="component" value="Unassembled WGS sequence"/>
</dbReference>
<dbReference type="InterPro" id="IPR052953">
    <property type="entry name" value="Ser-rich/MCO-related"/>
</dbReference>
<feature type="compositionally biased region" description="Low complexity" evidence="1">
    <location>
        <begin position="193"/>
        <end position="212"/>
    </location>
</feature>
<name>A0A0N1NW46_9EURO</name>
<evidence type="ECO:0000256" key="2">
    <source>
        <dbReference type="SAM" id="Phobius"/>
    </source>
</evidence>
<feature type="signal peptide" evidence="3">
    <location>
        <begin position="1"/>
        <end position="17"/>
    </location>
</feature>
<dbReference type="GeneID" id="28732368"/>